<feature type="compositionally biased region" description="Polar residues" evidence="1">
    <location>
        <begin position="20"/>
        <end position="30"/>
    </location>
</feature>
<feature type="compositionally biased region" description="Polar residues" evidence="1">
    <location>
        <begin position="59"/>
        <end position="69"/>
    </location>
</feature>
<organism evidence="2 3">
    <name type="scientific">Ustilaginoidea virens</name>
    <name type="common">Rice false smut fungus</name>
    <name type="synonym">Villosiclava virens</name>
    <dbReference type="NCBI Taxonomy" id="1159556"/>
    <lineage>
        <taxon>Eukaryota</taxon>
        <taxon>Fungi</taxon>
        <taxon>Dikarya</taxon>
        <taxon>Ascomycota</taxon>
        <taxon>Pezizomycotina</taxon>
        <taxon>Sordariomycetes</taxon>
        <taxon>Hypocreomycetidae</taxon>
        <taxon>Hypocreales</taxon>
        <taxon>Clavicipitaceae</taxon>
        <taxon>Ustilaginoidea</taxon>
    </lineage>
</organism>
<dbReference type="AlphaFoldDB" id="A0A8E5HVD5"/>
<keyword evidence="3" id="KW-1185">Reference proteome</keyword>
<name>A0A8E5HVD5_USTVR</name>
<sequence>MPAALVGRAPSRNHALKLSNGRQAPRSSPLPSLLCGGGEGGRDKRQSAPRSVGPLRETMSYNRLGTPYS</sequence>
<reference evidence="2" key="1">
    <citation type="submission" date="2020-03" db="EMBL/GenBank/DDBJ databases">
        <title>A mixture of massive structural variations and highly conserved coding sequences in Ustilaginoidea virens genome.</title>
        <authorList>
            <person name="Zhang K."/>
            <person name="Zhao Z."/>
            <person name="Zhang Z."/>
            <person name="Li Y."/>
            <person name="Hsiang T."/>
            <person name="Sun W."/>
        </authorList>
    </citation>
    <scope>NUCLEOTIDE SEQUENCE</scope>
    <source>
        <strain evidence="2">UV-8b</strain>
    </source>
</reference>
<feature type="region of interest" description="Disordered" evidence="1">
    <location>
        <begin position="1"/>
        <end position="69"/>
    </location>
</feature>
<proteinExistence type="predicted"/>
<gene>
    <name evidence="2" type="ORF">UV8b_06565</name>
</gene>
<evidence type="ECO:0000313" key="3">
    <source>
        <dbReference type="Proteomes" id="UP000027002"/>
    </source>
</evidence>
<dbReference type="KEGG" id="uvi:66067342"/>
<accession>A0A8E5HVD5</accession>
<dbReference type="EMBL" id="CP072757">
    <property type="protein sequence ID" value="QUC22324.1"/>
    <property type="molecule type" value="Genomic_DNA"/>
</dbReference>
<protein>
    <submittedName>
        <fullName evidence="2">Uncharacterized protein</fullName>
    </submittedName>
</protein>
<dbReference type="Proteomes" id="UP000027002">
    <property type="component" value="Chromosome 5"/>
</dbReference>
<evidence type="ECO:0000313" key="2">
    <source>
        <dbReference type="EMBL" id="QUC22324.1"/>
    </source>
</evidence>
<dbReference type="GeneID" id="66067342"/>
<evidence type="ECO:0000256" key="1">
    <source>
        <dbReference type="SAM" id="MobiDB-lite"/>
    </source>
</evidence>
<dbReference type="RefSeq" id="XP_042999997.1">
    <property type="nucleotide sequence ID" value="XM_043144062.1"/>
</dbReference>